<accession>A0A6A5XJI5</accession>
<dbReference type="InterPro" id="IPR000608">
    <property type="entry name" value="UBC"/>
</dbReference>
<evidence type="ECO:0000313" key="2">
    <source>
        <dbReference type="EMBL" id="KAF2013435.1"/>
    </source>
</evidence>
<keyword evidence="3" id="KW-1185">Reference proteome</keyword>
<dbReference type="PANTHER" id="PTHR24068">
    <property type="entry name" value="UBIQUITIN-CONJUGATING ENZYME E2"/>
    <property type="match status" value="1"/>
</dbReference>
<evidence type="ECO:0000313" key="3">
    <source>
        <dbReference type="Proteomes" id="UP000799778"/>
    </source>
</evidence>
<dbReference type="SMART" id="SM00212">
    <property type="entry name" value="UBCc"/>
    <property type="match status" value="1"/>
</dbReference>
<dbReference type="AlphaFoldDB" id="A0A6A5XJI5"/>
<protein>
    <submittedName>
        <fullName evidence="2">UBC-like protein</fullName>
    </submittedName>
</protein>
<dbReference type="Proteomes" id="UP000799778">
    <property type="component" value="Unassembled WGS sequence"/>
</dbReference>
<feature type="non-terminal residue" evidence="2">
    <location>
        <position position="1"/>
    </location>
</feature>
<feature type="non-terminal residue" evidence="2">
    <location>
        <position position="112"/>
    </location>
</feature>
<gene>
    <name evidence="2" type="ORF">BU24DRAFT_313643</name>
</gene>
<dbReference type="InterPro" id="IPR016135">
    <property type="entry name" value="UBQ-conjugating_enzyme/RWD"/>
</dbReference>
<name>A0A6A5XJI5_9PLEO</name>
<dbReference type="Gene3D" id="3.10.110.10">
    <property type="entry name" value="Ubiquitin Conjugating Enzyme"/>
    <property type="match status" value="1"/>
</dbReference>
<dbReference type="PROSITE" id="PS50127">
    <property type="entry name" value="UBC_2"/>
    <property type="match status" value="1"/>
</dbReference>
<organism evidence="2 3">
    <name type="scientific">Aaosphaeria arxii CBS 175.79</name>
    <dbReference type="NCBI Taxonomy" id="1450172"/>
    <lineage>
        <taxon>Eukaryota</taxon>
        <taxon>Fungi</taxon>
        <taxon>Dikarya</taxon>
        <taxon>Ascomycota</taxon>
        <taxon>Pezizomycotina</taxon>
        <taxon>Dothideomycetes</taxon>
        <taxon>Pleosporomycetidae</taxon>
        <taxon>Pleosporales</taxon>
        <taxon>Pleosporales incertae sedis</taxon>
        <taxon>Aaosphaeria</taxon>
    </lineage>
</organism>
<dbReference type="EMBL" id="ML978071">
    <property type="protein sequence ID" value="KAF2013435.1"/>
    <property type="molecule type" value="Genomic_DNA"/>
</dbReference>
<dbReference type="RefSeq" id="XP_033381774.1">
    <property type="nucleotide sequence ID" value="XM_033522855.1"/>
</dbReference>
<dbReference type="OrthoDB" id="10069349at2759"/>
<evidence type="ECO:0000259" key="1">
    <source>
        <dbReference type="PROSITE" id="PS50127"/>
    </source>
</evidence>
<feature type="domain" description="UBC core" evidence="1">
    <location>
        <begin position="1"/>
        <end position="112"/>
    </location>
</feature>
<dbReference type="Pfam" id="PF00179">
    <property type="entry name" value="UQ_con"/>
    <property type="match status" value="1"/>
</dbReference>
<dbReference type="SUPFAM" id="SSF54495">
    <property type="entry name" value="UBC-like"/>
    <property type="match status" value="1"/>
</dbReference>
<sequence>SITGPVNTPYEGGVFHLVFRAPNDHPFKPLSCRMLTKIYHPNFNAKGEVCLDILDTRWTPVITLDMMLLSMISVLDDPGLDDPLVPEIAQTYVKDRKTYEENARAYTKKYAS</sequence>
<proteinExistence type="predicted"/>
<dbReference type="GeneID" id="54280252"/>
<reference evidence="2" key="1">
    <citation type="journal article" date="2020" name="Stud. Mycol.">
        <title>101 Dothideomycetes genomes: a test case for predicting lifestyles and emergence of pathogens.</title>
        <authorList>
            <person name="Haridas S."/>
            <person name="Albert R."/>
            <person name="Binder M."/>
            <person name="Bloem J."/>
            <person name="Labutti K."/>
            <person name="Salamov A."/>
            <person name="Andreopoulos B."/>
            <person name="Baker S."/>
            <person name="Barry K."/>
            <person name="Bills G."/>
            <person name="Bluhm B."/>
            <person name="Cannon C."/>
            <person name="Castanera R."/>
            <person name="Culley D."/>
            <person name="Daum C."/>
            <person name="Ezra D."/>
            <person name="Gonzalez J."/>
            <person name="Henrissat B."/>
            <person name="Kuo A."/>
            <person name="Liang C."/>
            <person name="Lipzen A."/>
            <person name="Lutzoni F."/>
            <person name="Magnuson J."/>
            <person name="Mondo S."/>
            <person name="Nolan M."/>
            <person name="Ohm R."/>
            <person name="Pangilinan J."/>
            <person name="Park H.-J."/>
            <person name="Ramirez L."/>
            <person name="Alfaro M."/>
            <person name="Sun H."/>
            <person name="Tritt A."/>
            <person name="Yoshinaga Y."/>
            <person name="Zwiers L.-H."/>
            <person name="Turgeon B."/>
            <person name="Goodwin S."/>
            <person name="Spatafora J."/>
            <person name="Crous P."/>
            <person name="Grigoriev I."/>
        </authorList>
    </citation>
    <scope>NUCLEOTIDE SEQUENCE</scope>
    <source>
        <strain evidence="2">CBS 175.79</strain>
    </source>
</reference>